<dbReference type="InterPro" id="IPR036249">
    <property type="entry name" value="Thioredoxin-like_sf"/>
</dbReference>
<reference evidence="6" key="2">
    <citation type="submission" date="2025-04" db="UniProtKB">
        <authorList>
            <consortium name="RefSeq"/>
        </authorList>
    </citation>
    <scope>IDENTIFICATION</scope>
    <source>
        <tissue evidence="6">Leaf</tissue>
    </source>
</reference>
<feature type="region of interest" description="Disordered" evidence="1">
    <location>
        <begin position="45"/>
        <end position="98"/>
    </location>
</feature>
<dbReference type="Proteomes" id="UP000515123">
    <property type="component" value="Linkage group 9"/>
</dbReference>
<keyword evidence="5" id="KW-1185">Reference proteome</keyword>
<sequence>MKEFKSRILRSLKSLPSPSPNFAIPASASPKSFLLHPFQLIKQFHNDYDDDDNNKENSLRADDQMILSDPQPPDGEDAEDASTTKQAPSFRRPNPHSPTLFDPALLAAFRQAVADYERNRPTAESAECCPPVGKQFVTLYTTSLRGIRKTFEDCNAVRMLLENLKVVFHERDVSMDLGYKEEMWRLLESSNVPPPRLFIGGRYVGGADEVVGLHEQGKLLPLLRRAPRRRGAAACEGCGAMRFVVCAECDGSRKLYDEERSAAVRCPNCNENGLVPCPLCS</sequence>
<dbReference type="EMBL" id="LSRQ01008319">
    <property type="protein sequence ID" value="OAY63737.1"/>
    <property type="molecule type" value="Genomic_DNA"/>
</dbReference>
<evidence type="ECO:0000259" key="2">
    <source>
        <dbReference type="Pfam" id="PF00462"/>
    </source>
</evidence>
<name>A0A199UFU6_ANACO</name>
<feature type="region of interest" description="Disordered" evidence="1">
    <location>
        <begin position="1"/>
        <end position="26"/>
    </location>
</feature>
<dbReference type="STRING" id="4615.A0A199UFU6"/>
<evidence type="ECO:0000256" key="1">
    <source>
        <dbReference type="SAM" id="MobiDB-lite"/>
    </source>
</evidence>
<evidence type="ECO:0000313" key="4">
    <source>
        <dbReference type="Proteomes" id="UP000092600"/>
    </source>
</evidence>
<dbReference type="Gene3D" id="3.40.30.10">
    <property type="entry name" value="Glutaredoxin"/>
    <property type="match status" value="1"/>
</dbReference>
<dbReference type="InterPro" id="IPR002109">
    <property type="entry name" value="Glutaredoxin"/>
</dbReference>
<dbReference type="PANTHER" id="PTHR45669">
    <property type="entry name" value="GLUTAREDOXIN DOMAIN-CONTAINING CYSTEINE-RICH PROTEIN CG12206-RELATED"/>
    <property type="match status" value="1"/>
</dbReference>
<dbReference type="Pfam" id="PF23733">
    <property type="entry name" value="GRXCR1-2_C"/>
    <property type="match status" value="1"/>
</dbReference>
<dbReference type="CDD" id="cd03031">
    <property type="entry name" value="GRX_GRX_like"/>
    <property type="match status" value="1"/>
</dbReference>
<dbReference type="Proteomes" id="UP000092600">
    <property type="component" value="Unassembled WGS sequence"/>
</dbReference>
<accession>A0A199UFU6</accession>
<evidence type="ECO:0000313" key="3">
    <source>
        <dbReference type="EMBL" id="OAY63737.1"/>
    </source>
</evidence>
<dbReference type="Gramene" id="Aco008750.1.mrna1">
    <property type="protein sequence ID" value="Aco008750.1.mrna1.cds1"/>
    <property type="gene ID" value="Aco008750.1.path1"/>
</dbReference>
<gene>
    <name evidence="6" type="primary">LOC109715799</name>
    <name evidence="3" type="ORF">ACMD2_17769</name>
</gene>
<dbReference type="Pfam" id="PF00462">
    <property type="entry name" value="Glutaredoxin"/>
    <property type="match status" value="1"/>
</dbReference>
<feature type="domain" description="Glutaredoxin" evidence="2">
    <location>
        <begin position="137"/>
        <end position="204"/>
    </location>
</feature>
<dbReference type="PROSITE" id="PS51354">
    <property type="entry name" value="GLUTAREDOXIN_2"/>
    <property type="match status" value="1"/>
</dbReference>
<feature type="compositionally biased region" description="Basic and acidic residues" evidence="1">
    <location>
        <begin position="54"/>
        <end position="63"/>
    </location>
</feature>
<proteinExistence type="predicted"/>
<dbReference type="SUPFAM" id="SSF52833">
    <property type="entry name" value="Thioredoxin-like"/>
    <property type="match status" value="1"/>
</dbReference>
<dbReference type="RefSeq" id="XP_020096561.1">
    <property type="nucleotide sequence ID" value="XM_020240972.1"/>
</dbReference>
<organism evidence="3 4">
    <name type="scientific">Ananas comosus</name>
    <name type="common">Pineapple</name>
    <name type="synonym">Ananas ananas</name>
    <dbReference type="NCBI Taxonomy" id="4615"/>
    <lineage>
        <taxon>Eukaryota</taxon>
        <taxon>Viridiplantae</taxon>
        <taxon>Streptophyta</taxon>
        <taxon>Embryophyta</taxon>
        <taxon>Tracheophyta</taxon>
        <taxon>Spermatophyta</taxon>
        <taxon>Magnoliopsida</taxon>
        <taxon>Liliopsida</taxon>
        <taxon>Poales</taxon>
        <taxon>Bromeliaceae</taxon>
        <taxon>Bromelioideae</taxon>
        <taxon>Ananas</taxon>
    </lineage>
</organism>
<dbReference type="PANTHER" id="PTHR45669:SF14">
    <property type="entry name" value="EMB|CAB81925.1-RELATED"/>
    <property type="match status" value="1"/>
</dbReference>
<dbReference type="GeneID" id="109715799"/>
<protein>
    <submittedName>
        <fullName evidence="6">Uncharacterized protein At5g39865-like</fullName>
    </submittedName>
</protein>
<dbReference type="OrthoDB" id="423313at2759"/>
<evidence type="ECO:0000313" key="5">
    <source>
        <dbReference type="Proteomes" id="UP000515123"/>
    </source>
</evidence>
<evidence type="ECO:0000313" key="6">
    <source>
        <dbReference type="RefSeq" id="XP_020096561.1"/>
    </source>
</evidence>
<dbReference type="AlphaFoldDB" id="A0A199UFU6"/>
<reference evidence="3 4" key="1">
    <citation type="journal article" date="2016" name="DNA Res.">
        <title>The draft genome of MD-2 pineapple using hybrid error correction of long reads.</title>
        <authorList>
            <person name="Redwan R.M."/>
            <person name="Saidin A."/>
            <person name="Kumar S.V."/>
        </authorList>
    </citation>
    <scope>NUCLEOTIDE SEQUENCE [LARGE SCALE GENOMIC DNA]</scope>
    <source>
        <strain evidence="4">cv. MD2</strain>
        <tissue evidence="3">Leaf</tissue>
    </source>
</reference>